<dbReference type="Proteomes" id="UP000320390">
    <property type="component" value="Chromosome"/>
</dbReference>
<feature type="region of interest" description="Disordered" evidence="1">
    <location>
        <begin position="1"/>
        <end position="23"/>
    </location>
</feature>
<sequence length="263" mass="28664">MCTLTWTSQRAGEDSPPDPEESGYSLWFNRDELLTRGPEIPPRIQTSPEGVRYIAPGDSEAGGTWIAANEHGLTVALLNGYIVSRGPTLEHYQSRGALVRLLASLERPLESLAMLSPHELAPYRPAVVVLKAPGDPALVARWDGLTVAIDVSGERQLPLTSSSFEQDEVQLSRRALYTSLVLGGEEKKRADAPDPERLAAFQRHVDAERGPTAFTPTMQRADAATRSQCHIVVTKSNVHFEYRPGPPHATEVSVALDLPRSGA</sequence>
<gene>
    <name evidence="2" type="ORF">Poly30_24780</name>
</gene>
<dbReference type="EMBL" id="CP036434">
    <property type="protein sequence ID" value="QDV06960.1"/>
    <property type="molecule type" value="Genomic_DNA"/>
</dbReference>
<feature type="compositionally biased region" description="Polar residues" evidence="1">
    <location>
        <begin position="1"/>
        <end position="10"/>
    </location>
</feature>
<evidence type="ECO:0000313" key="2">
    <source>
        <dbReference type="EMBL" id="QDV06960.1"/>
    </source>
</evidence>
<organism evidence="2 3">
    <name type="scientific">Saltatorellus ferox</name>
    <dbReference type="NCBI Taxonomy" id="2528018"/>
    <lineage>
        <taxon>Bacteria</taxon>
        <taxon>Pseudomonadati</taxon>
        <taxon>Planctomycetota</taxon>
        <taxon>Planctomycetia</taxon>
        <taxon>Planctomycetia incertae sedis</taxon>
        <taxon>Saltatorellus</taxon>
    </lineage>
</organism>
<evidence type="ECO:0008006" key="4">
    <source>
        <dbReference type="Google" id="ProtNLM"/>
    </source>
</evidence>
<dbReference type="AlphaFoldDB" id="A0A518ES91"/>
<protein>
    <recommendedName>
        <fullName evidence="4">NRDE family protein</fullName>
    </recommendedName>
</protein>
<accession>A0A518ES91</accession>
<dbReference type="InterPro" id="IPR008551">
    <property type="entry name" value="TANGO2"/>
</dbReference>
<dbReference type="Pfam" id="PF05742">
    <property type="entry name" value="TANGO2"/>
    <property type="match status" value="1"/>
</dbReference>
<dbReference type="RefSeq" id="WP_419191287.1">
    <property type="nucleotide sequence ID" value="NZ_CP036434.1"/>
</dbReference>
<evidence type="ECO:0000313" key="3">
    <source>
        <dbReference type="Proteomes" id="UP000320390"/>
    </source>
</evidence>
<keyword evidence="3" id="KW-1185">Reference proteome</keyword>
<proteinExistence type="predicted"/>
<evidence type="ECO:0000256" key="1">
    <source>
        <dbReference type="SAM" id="MobiDB-lite"/>
    </source>
</evidence>
<name>A0A518ES91_9BACT</name>
<reference evidence="2 3" key="1">
    <citation type="submission" date="2019-02" db="EMBL/GenBank/DDBJ databases">
        <title>Deep-cultivation of Planctomycetes and their phenomic and genomic characterization uncovers novel biology.</title>
        <authorList>
            <person name="Wiegand S."/>
            <person name="Jogler M."/>
            <person name="Boedeker C."/>
            <person name="Pinto D."/>
            <person name="Vollmers J."/>
            <person name="Rivas-Marin E."/>
            <person name="Kohn T."/>
            <person name="Peeters S.H."/>
            <person name="Heuer A."/>
            <person name="Rast P."/>
            <person name="Oberbeckmann S."/>
            <person name="Bunk B."/>
            <person name="Jeske O."/>
            <person name="Meyerdierks A."/>
            <person name="Storesund J.E."/>
            <person name="Kallscheuer N."/>
            <person name="Luecker S."/>
            <person name="Lage O.M."/>
            <person name="Pohl T."/>
            <person name="Merkel B.J."/>
            <person name="Hornburger P."/>
            <person name="Mueller R.-W."/>
            <person name="Bruemmer F."/>
            <person name="Labrenz M."/>
            <person name="Spormann A.M."/>
            <person name="Op den Camp H."/>
            <person name="Overmann J."/>
            <person name="Amann R."/>
            <person name="Jetten M.S.M."/>
            <person name="Mascher T."/>
            <person name="Medema M.H."/>
            <person name="Devos D.P."/>
            <person name="Kaster A.-K."/>
            <person name="Ovreas L."/>
            <person name="Rohde M."/>
            <person name="Galperin M.Y."/>
            <person name="Jogler C."/>
        </authorList>
    </citation>
    <scope>NUCLEOTIDE SEQUENCE [LARGE SCALE GENOMIC DNA]</scope>
    <source>
        <strain evidence="2 3">Poly30</strain>
    </source>
</reference>